<evidence type="ECO:0000256" key="1">
    <source>
        <dbReference type="SAM" id="MobiDB-lite"/>
    </source>
</evidence>
<evidence type="ECO:0000313" key="3">
    <source>
        <dbReference type="Proteomes" id="UP000541444"/>
    </source>
</evidence>
<dbReference type="EMBL" id="JACGCM010000314">
    <property type="protein sequence ID" value="KAF6173791.1"/>
    <property type="molecule type" value="Genomic_DNA"/>
</dbReference>
<feature type="compositionally biased region" description="Polar residues" evidence="1">
    <location>
        <begin position="361"/>
        <end position="378"/>
    </location>
</feature>
<organism evidence="2 3">
    <name type="scientific">Kingdonia uniflora</name>
    <dbReference type="NCBI Taxonomy" id="39325"/>
    <lineage>
        <taxon>Eukaryota</taxon>
        <taxon>Viridiplantae</taxon>
        <taxon>Streptophyta</taxon>
        <taxon>Embryophyta</taxon>
        <taxon>Tracheophyta</taxon>
        <taxon>Spermatophyta</taxon>
        <taxon>Magnoliopsida</taxon>
        <taxon>Ranunculales</taxon>
        <taxon>Circaeasteraceae</taxon>
        <taxon>Kingdonia</taxon>
    </lineage>
</organism>
<name>A0A7J7P2Y4_9MAGN</name>
<dbReference type="Proteomes" id="UP000541444">
    <property type="component" value="Unassembled WGS sequence"/>
</dbReference>
<proteinExistence type="predicted"/>
<dbReference type="AlphaFoldDB" id="A0A7J7P2Y4"/>
<sequence length="397" mass="45056">MAVYELLEEMMDFGYPQYIKAKILYKIFKTDAYRMEVIQRPSMAVTNTVSWRSEGIRYIKNEVFLDGITQEVAITELTKSSDSEEDSKELVSLPKSSAINGNGEGELPNNSSMDSIPTKPEIKFEKWIFHAAQLVFILEAYALYDPVTRHEAFWCFLPVSMEKNDITSDLTKRGSLHSLRLYRRSLNLKTHTSISISKSFKLIIASSYAEWPRLRSGRDESIQDLCSQTKSWSNDLIGDEFWVSNRDTFLQFSLDVVLDTLRRESKELIMKLEIDIVTTINDYAKPEVVILTLAIDSTTITNATGTTLRIQRICNSEGAYIIDWFSNMQGKECIKVFGCVPALKDEQVDQNNNFEKRTGASIVSSTLDSPSGSQQNKGFTDRNRDASDVQDGLNKAN</sequence>
<evidence type="ECO:0000313" key="2">
    <source>
        <dbReference type="EMBL" id="KAF6173791.1"/>
    </source>
</evidence>
<feature type="region of interest" description="Disordered" evidence="1">
    <location>
        <begin position="359"/>
        <end position="397"/>
    </location>
</feature>
<protein>
    <submittedName>
        <fullName evidence="2">Uncharacterized protein</fullName>
    </submittedName>
</protein>
<gene>
    <name evidence="2" type="ORF">GIB67_042374</name>
</gene>
<accession>A0A7J7P2Y4</accession>
<comment type="caution">
    <text evidence="2">The sequence shown here is derived from an EMBL/GenBank/DDBJ whole genome shotgun (WGS) entry which is preliminary data.</text>
</comment>
<keyword evidence="3" id="KW-1185">Reference proteome</keyword>
<reference evidence="2 3" key="1">
    <citation type="journal article" date="2020" name="IScience">
        <title>Genome Sequencing of the Endangered Kingdonia uniflora (Circaeasteraceae, Ranunculales) Reveals Potential Mechanisms of Evolutionary Specialization.</title>
        <authorList>
            <person name="Sun Y."/>
            <person name="Deng T."/>
            <person name="Zhang A."/>
            <person name="Moore M.J."/>
            <person name="Landis J.B."/>
            <person name="Lin N."/>
            <person name="Zhang H."/>
            <person name="Zhang X."/>
            <person name="Huang J."/>
            <person name="Zhang X."/>
            <person name="Sun H."/>
            <person name="Wang H."/>
        </authorList>
    </citation>
    <scope>NUCLEOTIDE SEQUENCE [LARGE SCALE GENOMIC DNA]</scope>
    <source>
        <strain evidence="2">TB1705</strain>
        <tissue evidence="2">Leaf</tissue>
    </source>
</reference>